<evidence type="ECO:0000256" key="7">
    <source>
        <dbReference type="ARBA" id="ARBA00022741"/>
    </source>
</evidence>
<dbReference type="SMART" id="SM00387">
    <property type="entry name" value="HATPase_c"/>
    <property type="match status" value="1"/>
</dbReference>
<dbReference type="RefSeq" id="WP_144045447.1">
    <property type="nucleotide sequence ID" value="NZ_CP041614.1"/>
</dbReference>
<accession>A0ABX5WVE9</accession>
<gene>
    <name evidence="13" type="ORF">FM037_07230</name>
</gene>
<dbReference type="PRINTS" id="PR00344">
    <property type="entry name" value="BCTRLSENSOR"/>
</dbReference>
<evidence type="ECO:0000313" key="13">
    <source>
        <dbReference type="EMBL" id="QDO83064.1"/>
    </source>
</evidence>
<sequence length="500" mass="56146">MAKFIPPLFARLYLGIILALGGSVFITLSFSYEALEQSDLLDFNADTDYIFNEISVALENNDVDPEQYIQSLPKTLLTFDIKWQETWDGAPECNICEYLYTSDNSLIYNLDDERLLAVYPLDNAKGAILISDQYHFFDGTHSEVDDEIKLQNLAILWQQHPEDILPVILLFVAIFAISAPLYFPIRQLQKQINQLIDTNDKFGRGELMVRASPKLSEPVKALATSFNQMAESITETVKENQIFAQAVPHEMRTPLSRIQLATGLLRKSSTQPQQVALLDNIDTYIDDIDELTKQVLTFSKLNAAIDEDKSIGKQVIKLEPYLDERIAQLNQDQTKKVILYCHQQELECDPAYLRLMFDNLVKNAIRYAKSTVIISVEIKEDLDTSKTLIGKSSEWILSKWKVSKWKAASKRVNQADTQLIITVADDGPGIAKEDFDTIFIPFSRLDKSRNQQTGGLGLGLAIAKAATKRMSGELSMSSNSAGGASFSCRIPSGYSLKNNS</sequence>
<dbReference type="InterPro" id="IPR005467">
    <property type="entry name" value="His_kinase_dom"/>
</dbReference>
<keyword evidence="8 13" id="KW-0418">Kinase</keyword>
<dbReference type="GO" id="GO:0016301">
    <property type="term" value="F:kinase activity"/>
    <property type="evidence" value="ECO:0007669"/>
    <property type="project" value="UniProtKB-KW"/>
</dbReference>
<dbReference type="InterPro" id="IPR003594">
    <property type="entry name" value="HATPase_dom"/>
</dbReference>
<dbReference type="Gene3D" id="1.10.287.130">
    <property type="match status" value="1"/>
</dbReference>
<dbReference type="PROSITE" id="PS50109">
    <property type="entry name" value="HIS_KIN"/>
    <property type="match status" value="1"/>
</dbReference>
<dbReference type="Gene3D" id="6.10.340.10">
    <property type="match status" value="1"/>
</dbReference>
<keyword evidence="6" id="KW-0808">Transferase</keyword>
<dbReference type="InterPro" id="IPR050980">
    <property type="entry name" value="2C_sensor_his_kinase"/>
</dbReference>
<evidence type="ECO:0000256" key="10">
    <source>
        <dbReference type="SAM" id="Phobius"/>
    </source>
</evidence>
<feature type="transmembrane region" description="Helical" evidence="10">
    <location>
        <begin position="12"/>
        <end position="32"/>
    </location>
</feature>
<dbReference type="PANTHER" id="PTHR44936">
    <property type="entry name" value="SENSOR PROTEIN CREC"/>
    <property type="match status" value="1"/>
</dbReference>
<proteinExistence type="predicted"/>
<protein>
    <recommendedName>
        <fullName evidence="3">histidine kinase</fullName>
        <ecNumber evidence="3">2.7.13.3</ecNumber>
    </recommendedName>
</protein>
<dbReference type="PANTHER" id="PTHR44936:SF10">
    <property type="entry name" value="SENSOR PROTEIN RSTB"/>
    <property type="match status" value="1"/>
</dbReference>
<evidence type="ECO:0000256" key="8">
    <source>
        <dbReference type="ARBA" id="ARBA00022777"/>
    </source>
</evidence>
<feature type="domain" description="Histidine kinase" evidence="11">
    <location>
        <begin position="246"/>
        <end position="494"/>
    </location>
</feature>
<dbReference type="EMBL" id="CP041614">
    <property type="protein sequence ID" value="QDO83064.1"/>
    <property type="molecule type" value="Genomic_DNA"/>
</dbReference>
<reference evidence="13 14" key="1">
    <citation type="submission" date="2019-07" db="EMBL/GenBank/DDBJ databases">
        <title>Shewanella sp. YLB-06 whole genomic sequence.</title>
        <authorList>
            <person name="Yu L."/>
        </authorList>
    </citation>
    <scope>NUCLEOTIDE SEQUENCE [LARGE SCALE GENOMIC DNA]</scope>
    <source>
        <strain evidence="13 14">YLB-06</strain>
    </source>
</reference>
<dbReference type="EC" id="2.7.13.3" evidence="3"/>
<comment type="subcellular location">
    <subcellularLocation>
        <location evidence="2">Cell membrane</location>
        <topology evidence="2">Multi-pass membrane protein</topology>
    </subcellularLocation>
</comment>
<evidence type="ECO:0000256" key="9">
    <source>
        <dbReference type="ARBA" id="ARBA00022840"/>
    </source>
</evidence>
<dbReference type="Proteomes" id="UP000315947">
    <property type="component" value="Chromosome"/>
</dbReference>
<keyword evidence="7" id="KW-0547">Nucleotide-binding</keyword>
<evidence type="ECO:0000313" key="14">
    <source>
        <dbReference type="Proteomes" id="UP000315947"/>
    </source>
</evidence>
<keyword evidence="10" id="KW-1133">Transmembrane helix</keyword>
<evidence type="ECO:0000259" key="11">
    <source>
        <dbReference type="PROSITE" id="PS50109"/>
    </source>
</evidence>
<dbReference type="InterPro" id="IPR003660">
    <property type="entry name" value="HAMP_dom"/>
</dbReference>
<dbReference type="Pfam" id="PF00512">
    <property type="entry name" value="HisKA"/>
    <property type="match status" value="1"/>
</dbReference>
<evidence type="ECO:0000256" key="3">
    <source>
        <dbReference type="ARBA" id="ARBA00012438"/>
    </source>
</evidence>
<dbReference type="InterPro" id="IPR003661">
    <property type="entry name" value="HisK_dim/P_dom"/>
</dbReference>
<keyword evidence="10" id="KW-0812">Transmembrane</keyword>
<dbReference type="InterPro" id="IPR036097">
    <property type="entry name" value="HisK_dim/P_sf"/>
</dbReference>
<dbReference type="PROSITE" id="PS50885">
    <property type="entry name" value="HAMP"/>
    <property type="match status" value="1"/>
</dbReference>
<dbReference type="InterPro" id="IPR004358">
    <property type="entry name" value="Sig_transdc_His_kin-like_C"/>
</dbReference>
<dbReference type="SUPFAM" id="SSF47384">
    <property type="entry name" value="Homodimeric domain of signal transducing histidine kinase"/>
    <property type="match status" value="1"/>
</dbReference>
<dbReference type="CDD" id="cd06225">
    <property type="entry name" value="HAMP"/>
    <property type="match status" value="1"/>
</dbReference>
<dbReference type="InterPro" id="IPR036890">
    <property type="entry name" value="HATPase_C_sf"/>
</dbReference>
<keyword evidence="4" id="KW-1003">Cell membrane</keyword>
<comment type="catalytic activity">
    <reaction evidence="1">
        <text>ATP + protein L-histidine = ADP + protein N-phospho-L-histidine.</text>
        <dbReference type="EC" id="2.7.13.3"/>
    </reaction>
</comment>
<keyword evidence="5" id="KW-0597">Phosphoprotein</keyword>
<name>A0ABX5WVE9_9GAMM</name>
<keyword evidence="14" id="KW-1185">Reference proteome</keyword>
<evidence type="ECO:0000256" key="2">
    <source>
        <dbReference type="ARBA" id="ARBA00004651"/>
    </source>
</evidence>
<evidence type="ECO:0000256" key="6">
    <source>
        <dbReference type="ARBA" id="ARBA00022679"/>
    </source>
</evidence>
<feature type="transmembrane region" description="Helical" evidence="10">
    <location>
        <begin position="164"/>
        <end position="183"/>
    </location>
</feature>
<dbReference type="Gene3D" id="3.30.565.10">
    <property type="entry name" value="Histidine kinase-like ATPase, C-terminal domain"/>
    <property type="match status" value="1"/>
</dbReference>
<dbReference type="Pfam" id="PF02518">
    <property type="entry name" value="HATPase_c"/>
    <property type="match status" value="1"/>
</dbReference>
<dbReference type="CDD" id="cd00082">
    <property type="entry name" value="HisKA"/>
    <property type="match status" value="1"/>
</dbReference>
<evidence type="ECO:0000256" key="1">
    <source>
        <dbReference type="ARBA" id="ARBA00000085"/>
    </source>
</evidence>
<keyword evidence="10" id="KW-0472">Membrane</keyword>
<dbReference type="SUPFAM" id="SSF55874">
    <property type="entry name" value="ATPase domain of HSP90 chaperone/DNA topoisomerase II/histidine kinase"/>
    <property type="match status" value="1"/>
</dbReference>
<evidence type="ECO:0000256" key="4">
    <source>
        <dbReference type="ARBA" id="ARBA00022475"/>
    </source>
</evidence>
<dbReference type="SMART" id="SM00304">
    <property type="entry name" value="HAMP"/>
    <property type="match status" value="1"/>
</dbReference>
<evidence type="ECO:0000256" key="5">
    <source>
        <dbReference type="ARBA" id="ARBA00022553"/>
    </source>
</evidence>
<dbReference type="SMART" id="SM00388">
    <property type="entry name" value="HisKA"/>
    <property type="match status" value="1"/>
</dbReference>
<organism evidence="13 14">
    <name type="scientific">Shewanella psychropiezotolerans</name>
    <dbReference type="NCBI Taxonomy" id="2593655"/>
    <lineage>
        <taxon>Bacteria</taxon>
        <taxon>Pseudomonadati</taxon>
        <taxon>Pseudomonadota</taxon>
        <taxon>Gammaproteobacteria</taxon>
        <taxon>Alteromonadales</taxon>
        <taxon>Shewanellaceae</taxon>
        <taxon>Shewanella</taxon>
    </lineage>
</organism>
<evidence type="ECO:0000259" key="12">
    <source>
        <dbReference type="PROSITE" id="PS50885"/>
    </source>
</evidence>
<keyword evidence="9" id="KW-0067">ATP-binding</keyword>
<feature type="domain" description="HAMP" evidence="12">
    <location>
        <begin position="186"/>
        <end position="238"/>
    </location>
</feature>